<organism evidence="4 5">
    <name type="scientific">Ethanoligenens harbinense (strain DSM 18485 / JCM 12961 / CGMCC 1.5033 / YUAN-3)</name>
    <dbReference type="NCBI Taxonomy" id="663278"/>
    <lineage>
        <taxon>Bacteria</taxon>
        <taxon>Bacillati</taxon>
        <taxon>Bacillota</taxon>
        <taxon>Clostridia</taxon>
        <taxon>Eubacteriales</taxon>
        <taxon>Oscillospiraceae</taxon>
        <taxon>Ethanoligenens</taxon>
    </lineage>
</organism>
<accession>E6U7S9</accession>
<keyword evidence="2" id="KW-0472">Membrane</keyword>
<keyword evidence="2" id="KW-0812">Transmembrane</keyword>
<dbReference type="Proteomes" id="UP000001551">
    <property type="component" value="Chromosome"/>
</dbReference>
<evidence type="ECO:0000259" key="3">
    <source>
        <dbReference type="Pfam" id="PF06713"/>
    </source>
</evidence>
<feature type="domain" description="Uncharacterized protein YyaB-like PH" evidence="3">
    <location>
        <begin position="76"/>
        <end position="151"/>
    </location>
</feature>
<reference evidence="4 5" key="1">
    <citation type="submission" date="2010-12" db="EMBL/GenBank/DDBJ databases">
        <title>Complete sequence of Ethanoligenens harbinense YUAN-3.</title>
        <authorList>
            <person name="Lucas S."/>
            <person name="Copeland A."/>
            <person name="Lapidus A."/>
            <person name="Cheng J.-F."/>
            <person name="Bruce D."/>
            <person name="Goodwin L."/>
            <person name="Pitluck S."/>
            <person name="Chertkov O."/>
            <person name="Misra M."/>
            <person name="Detter J.C."/>
            <person name="Han C."/>
            <person name="Tapia R."/>
            <person name="Land M."/>
            <person name="Hauser L."/>
            <person name="Jeffries C."/>
            <person name="Kyrpides N."/>
            <person name="Ivanova N."/>
            <person name="Mikhailova N."/>
            <person name="Wang A."/>
            <person name="Mouttaki H."/>
            <person name="He Z."/>
            <person name="Zhou J."/>
            <person name="Hemme C.L."/>
            <person name="Woyke T."/>
        </authorList>
    </citation>
    <scope>NUCLEOTIDE SEQUENCE [LARGE SCALE GENOMIC DNA]</scope>
    <source>
        <strain evidence="5">DSM 18485 / JCM 12961 / CGMCC 1.5033 / YUAN-3</strain>
    </source>
</reference>
<dbReference type="InterPro" id="IPR009589">
    <property type="entry name" value="PH_YyaB-like"/>
</dbReference>
<proteinExistence type="predicted"/>
<dbReference type="Pfam" id="PF06713">
    <property type="entry name" value="bPH_4"/>
    <property type="match status" value="1"/>
</dbReference>
<keyword evidence="2" id="KW-1133">Transmembrane helix</keyword>
<dbReference type="AlphaFoldDB" id="E6U7S9"/>
<evidence type="ECO:0000256" key="2">
    <source>
        <dbReference type="SAM" id="Phobius"/>
    </source>
</evidence>
<evidence type="ECO:0000313" key="5">
    <source>
        <dbReference type="Proteomes" id="UP000001551"/>
    </source>
</evidence>
<dbReference type="KEGG" id="eha:Ethha_2709"/>
<evidence type="ECO:0000313" key="4">
    <source>
        <dbReference type="EMBL" id="ADU28202.1"/>
    </source>
</evidence>
<feature type="transmembrane region" description="Helical" evidence="2">
    <location>
        <begin position="52"/>
        <end position="73"/>
    </location>
</feature>
<gene>
    <name evidence="4" type="ordered locus">Ethha_2709</name>
</gene>
<feature type="transmembrane region" description="Helical" evidence="2">
    <location>
        <begin position="25"/>
        <end position="46"/>
    </location>
</feature>
<feature type="region of interest" description="Disordered" evidence="1">
    <location>
        <begin position="1"/>
        <end position="20"/>
    </location>
</feature>
<keyword evidence="5" id="KW-1185">Reference proteome</keyword>
<evidence type="ECO:0000256" key="1">
    <source>
        <dbReference type="SAM" id="MobiDB-lite"/>
    </source>
</evidence>
<dbReference type="EMBL" id="CP002400">
    <property type="protein sequence ID" value="ADU28202.1"/>
    <property type="molecule type" value="Genomic_DNA"/>
</dbReference>
<dbReference type="HOGENOM" id="CLU_1624650_0_0_9"/>
<sequence>MTRDGEEGLTDGTEQGPPFSRKSGLVGLFVAGGLFVGMMQTAYVGITQHSPAPLLISIGTTGLVLVWLLPAVFNSYVILESDAIYIHLGLSSIHIQYEAILSVQESPGCKNRGALSFDRLGIEYRRDFTKDDVFIAVRDKDGFLKTLQAHNPTIQIKRRKKRA</sequence>
<dbReference type="GO" id="GO:0030153">
    <property type="term" value="P:bacteriocin immunity"/>
    <property type="evidence" value="ECO:0007669"/>
    <property type="project" value="InterPro"/>
</dbReference>
<name>E6U7S9_ETHHY</name>
<dbReference type="STRING" id="663278.Ethha_2709"/>
<protein>
    <recommendedName>
        <fullName evidence="3">Uncharacterized protein YyaB-like PH domain-containing protein</fullName>
    </recommendedName>
</protein>